<dbReference type="GO" id="GO:0006303">
    <property type="term" value="P:double-strand break repair via nonhomologous end joining"/>
    <property type="evidence" value="ECO:0007669"/>
    <property type="project" value="TreeGrafter"/>
</dbReference>
<dbReference type="InterPro" id="IPR036397">
    <property type="entry name" value="RNaseH_sf"/>
</dbReference>
<dbReference type="GO" id="GO:0005634">
    <property type="term" value="C:nucleus"/>
    <property type="evidence" value="ECO:0007669"/>
    <property type="project" value="TreeGrafter"/>
</dbReference>
<dbReference type="GO" id="GO:0003697">
    <property type="term" value="F:single-stranded DNA binding"/>
    <property type="evidence" value="ECO:0007669"/>
    <property type="project" value="TreeGrafter"/>
</dbReference>
<evidence type="ECO:0000313" key="2">
    <source>
        <dbReference type="Proteomes" id="UP000887159"/>
    </source>
</evidence>
<dbReference type="GO" id="GO:0015074">
    <property type="term" value="P:DNA integration"/>
    <property type="evidence" value="ECO:0007669"/>
    <property type="project" value="TreeGrafter"/>
</dbReference>
<dbReference type="GO" id="GO:0044774">
    <property type="term" value="P:mitotic DNA integrity checkpoint signaling"/>
    <property type="evidence" value="ECO:0007669"/>
    <property type="project" value="TreeGrafter"/>
</dbReference>
<dbReference type="PANTHER" id="PTHR46060:SF2">
    <property type="entry name" value="HISTONE-LYSINE N-METHYLTRANSFERASE SETMAR"/>
    <property type="match status" value="1"/>
</dbReference>
<protein>
    <submittedName>
        <fullName evidence="1">Histone-lysine N-methyltransferase SETMAR</fullName>
    </submittedName>
</protein>
<sequence length="237" mass="27098">MCTVQHIACPNNQTSTGISLSFSDVESQAAALWFPPDDMPKSNCCPTPIIENVDKITEIIEVDRHVSSRSIAQELKIDHKTVLSHLSKIGFKKKIDGQTLNSDIYCPQLDRFNLATDLKRTELANMRGVVFHQGNARPHTSAVTRQKLWELDWKVLMHPPHSPDLAPNDYHLFLVLQDFQSDKKLGSKYCENRLLEFFSNKGQDFYERGNMKLHLKWQQIIQQNGTYLTQIGQSEAC</sequence>
<organism evidence="1 2">
    <name type="scientific">Trichonephila clavipes</name>
    <name type="common">Golden silk orbweaver</name>
    <name type="synonym">Nephila clavipes</name>
    <dbReference type="NCBI Taxonomy" id="2585209"/>
    <lineage>
        <taxon>Eukaryota</taxon>
        <taxon>Metazoa</taxon>
        <taxon>Ecdysozoa</taxon>
        <taxon>Arthropoda</taxon>
        <taxon>Chelicerata</taxon>
        <taxon>Arachnida</taxon>
        <taxon>Araneae</taxon>
        <taxon>Araneomorphae</taxon>
        <taxon>Entelegynae</taxon>
        <taxon>Araneoidea</taxon>
        <taxon>Nephilidae</taxon>
        <taxon>Trichonephila</taxon>
    </lineage>
</organism>
<gene>
    <name evidence="1" type="primary">SETMAR</name>
    <name evidence="1" type="ORF">TNCV_4072091</name>
</gene>
<dbReference type="GO" id="GO:0042800">
    <property type="term" value="F:histone H3K4 methyltransferase activity"/>
    <property type="evidence" value="ECO:0007669"/>
    <property type="project" value="TreeGrafter"/>
</dbReference>
<accession>A0A8X7BFL5</accession>
<dbReference type="GO" id="GO:0046975">
    <property type="term" value="F:histone H3K36 methyltransferase activity"/>
    <property type="evidence" value="ECO:0007669"/>
    <property type="project" value="TreeGrafter"/>
</dbReference>
<dbReference type="GO" id="GO:0003690">
    <property type="term" value="F:double-stranded DNA binding"/>
    <property type="evidence" value="ECO:0007669"/>
    <property type="project" value="TreeGrafter"/>
</dbReference>
<proteinExistence type="predicted"/>
<reference evidence="1" key="1">
    <citation type="submission" date="2020-08" db="EMBL/GenBank/DDBJ databases">
        <title>Multicomponent nature underlies the extraordinary mechanical properties of spider dragline silk.</title>
        <authorList>
            <person name="Kono N."/>
            <person name="Nakamura H."/>
            <person name="Mori M."/>
            <person name="Yoshida Y."/>
            <person name="Ohtoshi R."/>
            <person name="Malay A.D."/>
            <person name="Moran D.A.P."/>
            <person name="Tomita M."/>
            <person name="Numata K."/>
            <person name="Arakawa K."/>
        </authorList>
    </citation>
    <scope>NUCLEOTIDE SEQUENCE</scope>
</reference>
<dbReference type="GO" id="GO:0000014">
    <property type="term" value="F:single-stranded DNA endodeoxyribonuclease activity"/>
    <property type="evidence" value="ECO:0007669"/>
    <property type="project" value="TreeGrafter"/>
</dbReference>
<dbReference type="Gene3D" id="3.30.420.10">
    <property type="entry name" value="Ribonuclease H-like superfamily/Ribonuclease H"/>
    <property type="match status" value="1"/>
</dbReference>
<dbReference type="InterPro" id="IPR052709">
    <property type="entry name" value="Transposase-MT_Hybrid"/>
</dbReference>
<name>A0A8X7BFL5_TRICX</name>
<dbReference type="GO" id="GO:0044547">
    <property type="term" value="F:DNA topoisomerase binding"/>
    <property type="evidence" value="ECO:0007669"/>
    <property type="project" value="TreeGrafter"/>
</dbReference>
<dbReference type="GO" id="GO:0000729">
    <property type="term" value="P:DNA double-strand break processing"/>
    <property type="evidence" value="ECO:0007669"/>
    <property type="project" value="TreeGrafter"/>
</dbReference>
<dbReference type="EMBL" id="BMAU01021390">
    <property type="protein sequence ID" value="GFY29896.1"/>
    <property type="molecule type" value="Genomic_DNA"/>
</dbReference>
<dbReference type="AlphaFoldDB" id="A0A8X7BFL5"/>
<dbReference type="GO" id="GO:0031297">
    <property type="term" value="P:replication fork processing"/>
    <property type="evidence" value="ECO:0007669"/>
    <property type="project" value="TreeGrafter"/>
</dbReference>
<keyword evidence="2" id="KW-1185">Reference proteome</keyword>
<dbReference type="GO" id="GO:0035861">
    <property type="term" value="C:site of double-strand break"/>
    <property type="evidence" value="ECO:0007669"/>
    <property type="project" value="TreeGrafter"/>
</dbReference>
<dbReference type="GO" id="GO:0000793">
    <property type="term" value="C:condensed chromosome"/>
    <property type="evidence" value="ECO:0007669"/>
    <property type="project" value="TreeGrafter"/>
</dbReference>
<dbReference type="PANTHER" id="PTHR46060">
    <property type="entry name" value="MARINER MOS1 TRANSPOSASE-LIKE PROTEIN"/>
    <property type="match status" value="1"/>
</dbReference>
<comment type="caution">
    <text evidence="1">The sequence shown here is derived from an EMBL/GenBank/DDBJ whole genome shotgun (WGS) entry which is preliminary data.</text>
</comment>
<dbReference type="Proteomes" id="UP000887159">
    <property type="component" value="Unassembled WGS sequence"/>
</dbReference>
<evidence type="ECO:0000313" key="1">
    <source>
        <dbReference type="EMBL" id="GFY29896.1"/>
    </source>
</evidence>